<evidence type="ECO:0000313" key="3">
    <source>
        <dbReference type="Proteomes" id="UP001238179"/>
    </source>
</evidence>
<reference evidence="3" key="1">
    <citation type="journal article" date="2023" name="Int. J. Syst. Evol. Microbiol.">
        <title>Mesoterricola silvestris gen. nov., sp. nov., Mesoterricola sediminis sp. nov., Geothrix oryzae sp. nov., Geothrix edaphica sp. nov., Geothrix rubra sp. nov., and Geothrix limicola sp. nov., six novel members of Acidobacteriota isolated from soils.</title>
        <authorList>
            <person name="Itoh H."/>
            <person name="Sugisawa Y."/>
            <person name="Mise K."/>
            <person name="Xu Z."/>
            <person name="Kuniyasu M."/>
            <person name="Ushijima N."/>
            <person name="Kawano K."/>
            <person name="Kobayashi E."/>
            <person name="Shiratori Y."/>
            <person name="Masuda Y."/>
            <person name="Senoo K."/>
        </authorList>
    </citation>
    <scope>NUCLEOTIDE SEQUENCE [LARGE SCALE GENOMIC DNA]</scope>
    <source>
        <strain evidence="3">W79</strain>
    </source>
</reference>
<dbReference type="GO" id="GO:0016779">
    <property type="term" value="F:nucleotidyltransferase activity"/>
    <property type="evidence" value="ECO:0007669"/>
    <property type="project" value="UniProtKB-ARBA"/>
</dbReference>
<accession>A0AA48GUP6</accession>
<proteinExistence type="predicted"/>
<dbReference type="Pfam" id="PF12804">
    <property type="entry name" value="NTP_transf_3"/>
    <property type="match status" value="1"/>
</dbReference>
<dbReference type="AlphaFoldDB" id="A0AA48GUP6"/>
<dbReference type="InterPro" id="IPR050486">
    <property type="entry name" value="Mannose-1P_guanyltransferase"/>
</dbReference>
<dbReference type="EMBL" id="AP027080">
    <property type="protein sequence ID" value="BDU74715.1"/>
    <property type="molecule type" value="Genomic_DNA"/>
</dbReference>
<dbReference type="RefSeq" id="WP_316413388.1">
    <property type="nucleotide sequence ID" value="NZ_AP027080.1"/>
</dbReference>
<dbReference type="Gene3D" id="3.90.550.10">
    <property type="entry name" value="Spore Coat Polysaccharide Biosynthesis Protein SpsA, Chain A"/>
    <property type="match status" value="1"/>
</dbReference>
<dbReference type="PANTHER" id="PTHR22572">
    <property type="entry name" value="SUGAR-1-PHOSPHATE GUANYL TRANSFERASE"/>
    <property type="match status" value="1"/>
</dbReference>
<dbReference type="KEGG" id="msil:METEAL_38890"/>
<name>A0AA48GUP6_9BACT</name>
<sequence>MTIDGFILAAGLGTRMGPLSRALPKPAWPFNGRPLIALAADGLRRAGIRHLACNAHVLPDRIREATRDTGIEVCPEPVLLGTAGGLRHVRDRAADELAVWNGDILADPPWEAFRERHRALGSDLSWLLIPHPGGPWNPVWLSPEGRILPPGRTGDGPYHFVGPAFWSRRALALLPDEGPADVKTQVLARLDRAFGVVVDPFPFYEIGSPDQLIEAAARVAPGAEGRIPGCYVHPEASPVGSLRRCVLGPGARLHPAFRDQDAFWFQEGGHLVRLAL</sequence>
<dbReference type="InterPro" id="IPR029044">
    <property type="entry name" value="Nucleotide-diphossugar_trans"/>
</dbReference>
<gene>
    <name evidence="2" type="ORF">METEAL_38890</name>
</gene>
<organism evidence="2 3">
    <name type="scientific">Mesoterricola silvestris</name>
    <dbReference type="NCBI Taxonomy" id="2927979"/>
    <lineage>
        <taxon>Bacteria</taxon>
        <taxon>Pseudomonadati</taxon>
        <taxon>Acidobacteriota</taxon>
        <taxon>Holophagae</taxon>
        <taxon>Holophagales</taxon>
        <taxon>Holophagaceae</taxon>
        <taxon>Mesoterricola</taxon>
    </lineage>
</organism>
<feature type="domain" description="MobA-like NTP transferase" evidence="1">
    <location>
        <begin position="5"/>
        <end position="142"/>
    </location>
</feature>
<protein>
    <recommendedName>
        <fullName evidence="1">MobA-like NTP transferase domain-containing protein</fullName>
    </recommendedName>
</protein>
<dbReference type="Proteomes" id="UP001238179">
    <property type="component" value="Chromosome"/>
</dbReference>
<evidence type="ECO:0000259" key="1">
    <source>
        <dbReference type="Pfam" id="PF12804"/>
    </source>
</evidence>
<evidence type="ECO:0000313" key="2">
    <source>
        <dbReference type="EMBL" id="BDU74715.1"/>
    </source>
</evidence>
<dbReference type="SUPFAM" id="SSF53448">
    <property type="entry name" value="Nucleotide-diphospho-sugar transferases"/>
    <property type="match status" value="1"/>
</dbReference>
<keyword evidence="3" id="KW-1185">Reference proteome</keyword>
<dbReference type="InterPro" id="IPR025877">
    <property type="entry name" value="MobA-like_NTP_Trfase"/>
</dbReference>